<organism evidence="2">
    <name type="scientific">uncultured Caudovirales phage</name>
    <dbReference type="NCBI Taxonomy" id="2100421"/>
    <lineage>
        <taxon>Viruses</taxon>
        <taxon>Duplodnaviria</taxon>
        <taxon>Heunggongvirae</taxon>
        <taxon>Uroviricota</taxon>
        <taxon>Caudoviricetes</taxon>
        <taxon>Peduoviridae</taxon>
        <taxon>Maltschvirus</taxon>
        <taxon>Maltschvirus maltsch</taxon>
    </lineage>
</organism>
<feature type="region of interest" description="Disordered" evidence="1">
    <location>
        <begin position="30"/>
        <end position="49"/>
    </location>
</feature>
<feature type="compositionally biased region" description="Basic residues" evidence="1">
    <location>
        <begin position="37"/>
        <end position="49"/>
    </location>
</feature>
<protein>
    <submittedName>
        <fullName evidence="2">Uncharacterized protein</fullName>
    </submittedName>
</protein>
<name>A0A6J5KL42_9CAUD</name>
<accession>A0A6J5KL42</accession>
<reference evidence="2" key="1">
    <citation type="submission" date="2020-04" db="EMBL/GenBank/DDBJ databases">
        <authorList>
            <person name="Chiriac C."/>
            <person name="Salcher M."/>
            <person name="Ghai R."/>
            <person name="Kavagutti S V."/>
        </authorList>
    </citation>
    <scope>NUCLEOTIDE SEQUENCE</scope>
</reference>
<evidence type="ECO:0000256" key="1">
    <source>
        <dbReference type="SAM" id="MobiDB-lite"/>
    </source>
</evidence>
<sequence length="49" mass="5614">MAKHKIKDPHGKDMDYKVEKLKVMTPERKAEIEAKAKAKPAPKKKANKK</sequence>
<evidence type="ECO:0000313" key="2">
    <source>
        <dbReference type="EMBL" id="CAB4122023.1"/>
    </source>
</evidence>
<dbReference type="EMBL" id="LR796157">
    <property type="protein sequence ID" value="CAB4122023.1"/>
    <property type="molecule type" value="Genomic_DNA"/>
</dbReference>
<proteinExistence type="predicted"/>
<gene>
    <name evidence="2" type="ORF">UFOVP27_40</name>
</gene>